<comment type="caution">
    <text evidence="2">The sequence shown here is derived from an EMBL/GenBank/DDBJ whole genome shotgun (WGS) entry which is preliminary data.</text>
</comment>
<dbReference type="AlphaFoldDB" id="A0A4Q0VSI0"/>
<protein>
    <recommendedName>
        <fullName evidence="1">DUF6602 domain-containing protein</fullName>
    </recommendedName>
</protein>
<sequence length="324" mass="37704">MIETYLDLLNQLKEKGISDIEPMLKKVKHPRVIGDMFEGLTKSILNEAIFKEFNLKVVRGFIENTDGNKSEEIDCMIVEGEGEKIAFTEDYFWKLEKVIAVVQVKKNLHGKDLKEGFENLQSVYKISEPKENWEFDLLKDSYENLFNEEIPYFNDVSKFPFHKQLVYHTLIKEVLLPPRIIFGYSGFKSEANLRKSIMDHLSQNIMVKNHSVASMPNLILCGEFSLIKMNGIPFNGKIDSDNYWHFYGSYNEAPLLLLLEILWTRLAYKYKISPKIFGEDSTLQLIRPLIKAKGVEKPSKGWLMQEIKFSRKQLSQMKNKVTKS</sequence>
<proteinExistence type="predicted"/>
<feature type="domain" description="DUF6602" evidence="1">
    <location>
        <begin position="24"/>
        <end position="124"/>
    </location>
</feature>
<dbReference type="Pfam" id="PF20247">
    <property type="entry name" value="DUF6602"/>
    <property type="match status" value="1"/>
</dbReference>
<gene>
    <name evidence="2" type="ORF">DS745_11175</name>
</gene>
<reference evidence="2 3" key="1">
    <citation type="journal article" date="2019" name="Int. J. Syst. Evol. Microbiol.">
        <title>Anaerobacillus alkaliphilus sp. nov., a novel alkaliphilic and moderately halophilic bacterium.</title>
        <authorList>
            <person name="Borsodi A.K."/>
            <person name="Aszalos J.M."/>
            <person name="Bihari P."/>
            <person name="Nagy I."/>
            <person name="Schumann P."/>
            <person name="Sproer C."/>
            <person name="Kovacs A.L."/>
            <person name="Boka K."/>
            <person name="Dobosy P."/>
            <person name="Ovari M."/>
            <person name="Szili-Kovacs T."/>
            <person name="Toth E."/>
        </authorList>
    </citation>
    <scope>NUCLEOTIDE SEQUENCE [LARGE SCALE GENOMIC DNA]</scope>
    <source>
        <strain evidence="2 3">B16-10</strain>
    </source>
</reference>
<evidence type="ECO:0000313" key="3">
    <source>
        <dbReference type="Proteomes" id="UP000290649"/>
    </source>
</evidence>
<evidence type="ECO:0000313" key="2">
    <source>
        <dbReference type="EMBL" id="RXJ00620.1"/>
    </source>
</evidence>
<dbReference type="InterPro" id="IPR046537">
    <property type="entry name" value="DUF6602"/>
</dbReference>
<dbReference type="EMBL" id="QOUX01000037">
    <property type="protein sequence ID" value="RXJ00620.1"/>
    <property type="molecule type" value="Genomic_DNA"/>
</dbReference>
<keyword evidence="3" id="KW-1185">Reference proteome</keyword>
<dbReference type="RefSeq" id="WP_129078313.1">
    <property type="nucleotide sequence ID" value="NZ_QOUX01000037.1"/>
</dbReference>
<dbReference type="OrthoDB" id="1550554at2"/>
<name>A0A4Q0VSI0_9BACI</name>
<dbReference type="Proteomes" id="UP000290649">
    <property type="component" value="Unassembled WGS sequence"/>
</dbReference>
<accession>A0A4Q0VSI0</accession>
<evidence type="ECO:0000259" key="1">
    <source>
        <dbReference type="Pfam" id="PF20247"/>
    </source>
</evidence>
<organism evidence="2 3">
    <name type="scientific">Anaerobacillus alkaliphilus</name>
    <dbReference type="NCBI Taxonomy" id="1548597"/>
    <lineage>
        <taxon>Bacteria</taxon>
        <taxon>Bacillati</taxon>
        <taxon>Bacillota</taxon>
        <taxon>Bacilli</taxon>
        <taxon>Bacillales</taxon>
        <taxon>Bacillaceae</taxon>
        <taxon>Anaerobacillus</taxon>
    </lineage>
</organism>